<proteinExistence type="predicted"/>
<dbReference type="RefSeq" id="WP_281791719.1">
    <property type="nucleotide sequence ID" value="NZ_BSDR01000001.1"/>
</dbReference>
<evidence type="ECO:0008006" key="3">
    <source>
        <dbReference type="Google" id="ProtNLM"/>
    </source>
</evidence>
<reference evidence="1" key="1">
    <citation type="submission" date="2022-12" db="EMBL/GenBank/DDBJ databases">
        <title>Reference genome sequencing for broad-spectrum identification of bacterial and archaeal isolates by mass spectrometry.</title>
        <authorList>
            <person name="Sekiguchi Y."/>
            <person name="Tourlousse D.M."/>
        </authorList>
    </citation>
    <scope>NUCLEOTIDE SEQUENCE</scope>
    <source>
        <strain evidence="1">ASRB1</strain>
    </source>
</reference>
<evidence type="ECO:0000313" key="2">
    <source>
        <dbReference type="Proteomes" id="UP001144372"/>
    </source>
</evidence>
<comment type="caution">
    <text evidence="1">The sequence shown here is derived from an EMBL/GenBank/DDBJ whole genome shotgun (WGS) entry which is preliminary data.</text>
</comment>
<accession>A0A9W6D1V4</accession>
<protein>
    <recommendedName>
        <fullName evidence="3">dUTPase</fullName>
    </recommendedName>
</protein>
<dbReference type="InterPro" id="IPR014871">
    <property type="entry name" value="dUTPase/dCTP_pyrophosphatase"/>
</dbReference>
<organism evidence="1 2">
    <name type="scientific">Desulforhabdus amnigena</name>
    <dbReference type="NCBI Taxonomy" id="40218"/>
    <lineage>
        <taxon>Bacteria</taxon>
        <taxon>Pseudomonadati</taxon>
        <taxon>Thermodesulfobacteriota</taxon>
        <taxon>Syntrophobacteria</taxon>
        <taxon>Syntrophobacterales</taxon>
        <taxon>Syntrophobacteraceae</taxon>
        <taxon>Desulforhabdus</taxon>
    </lineage>
</organism>
<dbReference type="Pfam" id="PF08761">
    <property type="entry name" value="dUTPase_2"/>
    <property type="match status" value="1"/>
</dbReference>
<gene>
    <name evidence="1" type="ORF">DAMNIGENAA_00980</name>
</gene>
<dbReference type="AlphaFoldDB" id="A0A9W6D1V4"/>
<keyword evidence="2" id="KW-1185">Reference proteome</keyword>
<dbReference type="Proteomes" id="UP001144372">
    <property type="component" value="Unassembled WGS sequence"/>
</dbReference>
<evidence type="ECO:0000313" key="1">
    <source>
        <dbReference type="EMBL" id="GLI32665.1"/>
    </source>
</evidence>
<dbReference type="EMBL" id="BSDR01000001">
    <property type="protein sequence ID" value="GLI32665.1"/>
    <property type="molecule type" value="Genomic_DNA"/>
</dbReference>
<dbReference type="SUPFAM" id="SSF101386">
    <property type="entry name" value="all-alpha NTP pyrophosphatases"/>
    <property type="match status" value="1"/>
</dbReference>
<name>A0A9W6D1V4_9BACT</name>
<sequence length="195" mass="22559">MQEIFDLQWQLGVHILKNIGLDYENTIRDAEKKPVWIENYRKALSAELAELIREVQEFGIGSSNGKIEVVDMLHFLVSLSHIVQVEPSEVSLTGHDLDESAFPSCAIQTFLALDDLQNSLKWKWWAKGGGFKPEKARKAVLDLWKCFGDFCALFHMDLETVKKIYLEKNRINFQRQEQDYNEDTKTEADNRSIHA</sequence>
<dbReference type="Gene3D" id="1.10.4010.10">
    <property type="entry name" value="Type II deoxyuridine triphosphatase"/>
    <property type="match status" value="1"/>
</dbReference>